<dbReference type="InterPro" id="IPR007712">
    <property type="entry name" value="RelE/ParE_toxin"/>
</dbReference>
<keyword evidence="1" id="KW-1277">Toxin-antitoxin system</keyword>
<evidence type="ECO:0000313" key="3">
    <source>
        <dbReference type="Proteomes" id="UP000078459"/>
    </source>
</evidence>
<comment type="caution">
    <text evidence="2">The sequence shown here is derived from an EMBL/GenBank/DDBJ whole genome shotgun (WGS) entry which is preliminary data.</text>
</comment>
<proteinExistence type="predicted"/>
<sequence length="100" mass="12180">MARKIIWSNQAQQDRKEILKFWFIKTRSKAYSKILNQQFNYSIKLLQTHPYIGKSTNIEEIKIKIVRDYFLIYKFNEKELIIISLWDSRQDPIQLKELIS</sequence>
<evidence type="ECO:0000313" key="2">
    <source>
        <dbReference type="EMBL" id="OAQ39051.1"/>
    </source>
</evidence>
<evidence type="ECO:0008006" key="4">
    <source>
        <dbReference type="Google" id="ProtNLM"/>
    </source>
</evidence>
<organism evidence="2 3">
    <name type="scientific">Pedobacter psychrophilus</name>
    <dbReference type="NCBI Taxonomy" id="1826909"/>
    <lineage>
        <taxon>Bacteria</taxon>
        <taxon>Pseudomonadati</taxon>
        <taxon>Bacteroidota</taxon>
        <taxon>Sphingobacteriia</taxon>
        <taxon>Sphingobacteriales</taxon>
        <taxon>Sphingobacteriaceae</taxon>
        <taxon>Pedobacter</taxon>
    </lineage>
</organism>
<dbReference type="RefSeq" id="WP_068822581.1">
    <property type="nucleotide sequence ID" value="NZ_LWHJ01000028.1"/>
</dbReference>
<accession>A0A179DDE0</accession>
<gene>
    <name evidence="2" type="ORF">A5893_10255</name>
</gene>
<dbReference type="EMBL" id="LWHJ01000028">
    <property type="protein sequence ID" value="OAQ39051.1"/>
    <property type="molecule type" value="Genomic_DNA"/>
</dbReference>
<keyword evidence="3" id="KW-1185">Reference proteome</keyword>
<dbReference type="OrthoDB" id="1098070at2"/>
<protein>
    <recommendedName>
        <fullName evidence="4">Plasmid stabilization protein</fullName>
    </recommendedName>
</protein>
<dbReference type="Pfam" id="PF05016">
    <property type="entry name" value="ParE_toxin"/>
    <property type="match status" value="1"/>
</dbReference>
<dbReference type="AlphaFoldDB" id="A0A179DDE0"/>
<evidence type="ECO:0000256" key="1">
    <source>
        <dbReference type="ARBA" id="ARBA00022649"/>
    </source>
</evidence>
<reference evidence="2 3" key="2">
    <citation type="submission" date="2016-06" db="EMBL/GenBank/DDBJ databases">
        <title>Pedobacter psychrophilus sp. nov., isolated from Antarctic fragmentary rock.</title>
        <authorList>
            <person name="Svec P."/>
        </authorList>
    </citation>
    <scope>NUCLEOTIDE SEQUENCE [LARGE SCALE GENOMIC DNA]</scope>
    <source>
        <strain evidence="2 3">CCM 8644</strain>
    </source>
</reference>
<dbReference type="Proteomes" id="UP000078459">
    <property type="component" value="Unassembled WGS sequence"/>
</dbReference>
<name>A0A179DDE0_9SPHI</name>
<dbReference type="Gene3D" id="3.30.2310.20">
    <property type="entry name" value="RelE-like"/>
    <property type="match status" value="1"/>
</dbReference>
<dbReference type="InterPro" id="IPR035093">
    <property type="entry name" value="RelE/ParE_toxin_dom_sf"/>
</dbReference>
<dbReference type="STRING" id="1826909.A5893_10255"/>
<reference evidence="2 3" key="1">
    <citation type="submission" date="2016-04" db="EMBL/GenBank/DDBJ databases">
        <authorList>
            <person name="Evans L.H."/>
            <person name="Alamgir A."/>
            <person name="Owens N."/>
            <person name="Weber N.D."/>
            <person name="Virtaneva K."/>
            <person name="Barbian K."/>
            <person name="Babar A."/>
            <person name="Rosenke K."/>
        </authorList>
    </citation>
    <scope>NUCLEOTIDE SEQUENCE [LARGE SCALE GENOMIC DNA]</scope>
    <source>
        <strain evidence="2 3">CCM 8644</strain>
    </source>
</reference>
<dbReference type="SUPFAM" id="SSF143011">
    <property type="entry name" value="RelE-like"/>
    <property type="match status" value="1"/>
</dbReference>